<evidence type="ECO:0000259" key="1">
    <source>
        <dbReference type="Pfam" id="PF14355"/>
    </source>
</evidence>
<gene>
    <name evidence="2" type="ORF">JOC54_001067</name>
</gene>
<organism evidence="2 3">
    <name type="scientific">Shouchella xiaoxiensis</name>
    <dbReference type="NCBI Taxonomy" id="766895"/>
    <lineage>
        <taxon>Bacteria</taxon>
        <taxon>Bacillati</taxon>
        <taxon>Bacillota</taxon>
        <taxon>Bacilli</taxon>
        <taxon>Bacillales</taxon>
        <taxon>Bacillaceae</taxon>
        <taxon>Shouchella</taxon>
    </lineage>
</organism>
<name>A0ABS2SS59_9BACI</name>
<proteinExistence type="predicted"/>
<protein>
    <recommendedName>
        <fullName evidence="1">Abortive infection protein-like C-terminal domain-containing protein</fullName>
    </recommendedName>
</protein>
<feature type="domain" description="Abortive infection protein-like C-terminal" evidence="1">
    <location>
        <begin position="175"/>
        <end position="247"/>
    </location>
</feature>
<dbReference type="Pfam" id="PF14355">
    <property type="entry name" value="Abi_C"/>
    <property type="match status" value="1"/>
</dbReference>
<sequence>MDAIQILDKGKFDLTTAIEYYEQDDYLEISKINDLNFQECRLIFKRLSDKIGRNNPDYIINCRTIKEVVENLFSSKAFDYNSIKNLVNVDFNEYIDYLEENSLDVSIVRVENEIPYELTFDYILESVTKCENRIESGDYSGAVTSAKTLVEGVCKEILNKFLDYNSNEKTDLPILFKKVREKLNLDPKDPKLDNSLKDVLTGLIKIVNGISEIRNKTGDSHIPRYKIDRHHALLVVNSAKTVSVFLFNSFEYQKEKGNINIEETKNKVN</sequence>
<comment type="caution">
    <text evidence="2">The sequence shown here is derived from an EMBL/GenBank/DDBJ whole genome shotgun (WGS) entry which is preliminary data.</text>
</comment>
<reference evidence="2" key="1">
    <citation type="submission" date="2021-01" db="EMBL/GenBank/DDBJ databases">
        <title>Genomic Encyclopedia of Type Strains, Phase IV (KMG-IV): sequencing the most valuable type-strain genomes for metagenomic binning, comparative biology and taxonomic classification.</title>
        <authorList>
            <person name="Goeker M."/>
        </authorList>
    </citation>
    <scope>NUCLEOTIDE SEQUENCE</scope>
    <source>
        <strain evidence="2">DSM 21943</strain>
    </source>
</reference>
<accession>A0ABS2SS59</accession>
<evidence type="ECO:0000313" key="3">
    <source>
        <dbReference type="Proteomes" id="UP001179280"/>
    </source>
</evidence>
<dbReference type="InterPro" id="IPR026001">
    <property type="entry name" value="Abi-like_C"/>
</dbReference>
<dbReference type="EMBL" id="JAFBCV010000002">
    <property type="protein sequence ID" value="MBM7837836.1"/>
    <property type="molecule type" value="Genomic_DNA"/>
</dbReference>
<keyword evidence="3" id="KW-1185">Reference proteome</keyword>
<evidence type="ECO:0000313" key="2">
    <source>
        <dbReference type="EMBL" id="MBM7837836.1"/>
    </source>
</evidence>
<dbReference type="Proteomes" id="UP001179280">
    <property type="component" value="Unassembled WGS sequence"/>
</dbReference>
<dbReference type="RefSeq" id="WP_204464923.1">
    <property type="nucleotide sequence ID" value="NZ_JAFBCV010000002.1"/>
</dbReference>